<feature type="transmembrane region" description="Helical" evidence="14">
    <location>
        <begin position="425"/>
        <end position="443"/>
    </location>
</feature>
<feature type="transmembrane region" description="Helical" evidence="14">
    <location>
        <begin position="369"/>
        <end position="389"/>
    </location>
</feature>
<proteinExistence type="inferred from homology"/>
<feature type="transmembrane region" description="Helical" evidence="14">
    <location>
        <begin position="123"/>
        <end position="141"/>
    </location>
</feature>
<dbReference type="InterPro" id="IPR038377">
    <property type="entry name" value="Na/Glc_symporter_sf"/>
</dbReference>
<evidence type="ECO:0000256" key="1">
    <source>
        <dbReference type="ARBA" id="ARBA00004651"/>
    </source>
</evidence>
<dbReference type="InterPro" id="IPR050277">
    <property type="entry name" value="Sodium:Solute_Symporter"/>
</dbReference>
<evidence type="ECO:0000256" key="11">
    <source>
        <dbReference type="ARBA" id="ARBA00023201"/>
    </source>
</evidence>
<evidence type="ECO:0000256" key="13">
    <source>
        <dbReference type="RuleBase" id="RU362091"/>
    </source>
</evidence>
<dbReference type="EMBL" id="RHHT01000025">
    <property type="protein sequence ID" value="RNB78374.1"/>
    <property type="molecule type" value="Genomic_DNA"/>
</dbReference>
<dbReference type="PANTHER" id="PTHR48086:SF3">
    <property type="entry name" value="SODIUM_PROLINE SYMPORTER"/>
    <property type="match status" value="1"/>
</dbReference>
<evidence type="ECO:0000256" key="9">
    <source>
        <dbReference type="ARBA" id="ARBA00023065"/>
    </source>
</evidence>
<evidence type="ECO:0000256" key="10">
    <source>
        <dbReference type="ARBA" id="ARBA00023136"/>
    </source>
</evidence>
<dbReference type="Pfam" id="PF00474">
    <property type="entry name" value="SSF"/>
    <property type="match status" value="1"/>
</dbReference>
<feature type="transmembrane region" description="Helical" evidence="14">
    <location>
        <begin position="6"/>
        <end position="27"/>
    </location>
</feature>
<evidence type="ECO:0000256" key="6">
    <source>
        <dbReference type="ARBA" id="ARBA00022847"/>
    </source>
</evidence>
<keyword evidence="3" id="KW-0813">Transport</keyword>
<comment type="catalytic activity">
    <reaction evidence="12">
        <text>L-proline(in) + Na(+)(in) = L-proline(out) + Na(+)(out)</text>
        <dbReference type="Rhea" id="RHEA:28967"/>
        <dbReference type="ChEBI" id="CHEBI:29101"/>
        <dbReference type="ChEBI" id="CHEBI:60039"/>
    </reaction>
</comment>
<dbReference type="InterPro" id="IPR001734">
    <property type="entry name" value="Na/solute_symporter"/>
</dbReference>
<keyword evidence="8" id="KW-0915">Sodium</keyword>
<dbReference type="GO" id="GO:0015293">
    <property type="term" value="F:symporter activity"/>
    <property type="evidence" value="ECO:0007669"/>
    <property type="project" value="UniProtKB-KW"/>
</dbReference>
<evidence type="ECO:0000256" key="14">
    <source>
        <dbReference type="SAM" id="Phobius"/>
    </source>
</evidence>
<keyword evidence="10 14" id="KW-0472">Membrane</keyword>
<feature type="transmembrane region" description="Helical" evidence="14">
    <location>
        <begin position="317"/>
        <end position="338"/>
    </location>
</feature>
<dbReference type="PROSITE" id="PS50283">
    <property type="entry name" value="NA_SOLUT_SYMP_3"/>
    <property type="match status" value="1"/>
</dbReference>
<accession>A0A3M8CRR2</accession>
<dbReference type="CDD" id="cd10322">
    <property type="entry name" value="SLC5sbd"/>
    <property type="match status" value="1"/>
</dbReference>
<dbReference type="GO" id="GO:0005886">
    <property type="term" value="C:plasma membrane"/>
    <property type="evidence" value="ECO:0007669"/>
    <property type="project" value="UniProtKB-SubCell"/>
</dbReference>
<feature type="transmembrane region" description="Helical" evidence="14">
    <location>
        <begin position="39"/>
        <end position="60"/>
    </location>
</feature>
<evidence type="ECO:0000256" key="5">
    <source>
        <dbReference type="ARBA" id="ARBA00022692"/>
    </source>
</evidence>
<feature type="transmembrane region" description="Helical" evidence="14">
    <location>
        <begin position="243"/>
        <end position="262"/>
    </location>
</feature>
<dbReference type="RefSeq" id="WP_122913426.1">
    <property type="nucleotide sequence ID" value="NZ_RHHT01000025.1"/>
</dbReference>
<dbReference type="AlphaFoldDB" id="A0A3M8CRR2"/>
<reference evidence="15 16" key="1">
    <citation type="submission" date="2018-10" db="EMBL/GenBank/DDBJ databases">
        <title>Phylogenomics of Brevibacillus.</title>
        <authorList>
            <person name="Dunlap C."/>
        </authorList>
    </citation>
    <scope>NUCLEOTIDE SEQUENCE [LARGE SCALE GENOMIC DNA]</scope>
    <source>
        <strain evidence="15 16">JCM 15085</strain>
    </source>
</reference>
<keyword evidence="11" id="KW-0739">Sodium transport</keyword>
<organism evidence="15 16">
    <name type="scientific">Brevibacillus panacihumi</name>
    <dbReference type="NCBI Taxonomy" id="497735"/>
    <lineage>
        <taxon>Bacteria</taxon>
        <taxon>Bacillati</taxon>
        <taxon>Bacillota</taxon>
        <taxon>Bacilli</taxon>
        <taxon>Bacillales</taxon>
        <taxon>Paenibacillaceae</taxon>
        <taxon>Brevibacillus</taxon>
    </lineage>
</organism>
<dbReference type="Proteomes" id="UP000281915">
    <property type="component" value="Unassembled WGS sequence"/>
</dbReference>
<evidence type="ECO:0000313" key="15">
    <source>
        <dbReference type="EMBL" id="RNB78374.1"/>
    </source>
</evidence>
<feature type="transmembrane region" description="Helical" evidence="14">
    <location>
        <begin position="161"/>
        <end position="178"/>
    </location>
</feature>
<feature type="transmembrane region" description="Helical" evidence="14">
    <location>
        <begin position="455"/>
        <end position="472"/>
    </location>
</feature>
<evidence type="ECO:0000256" key="4">
    <source>
        <dbReference type="ARBA" id="ARBA00022475"/>
    </source>
</evidence>
<dbReference type="GO" id="GO:0006814">
    <property type="term" value="P:sodium ion transport"/>
    <property type="evidence" value="ECO:0007669"/>
    <property type="project" value="UniProtKB-KW"/>
</dbReference>
<evidence type="ECO:0000313" key="16">
    <source>
        <dbReference type="Proteomes" id="UP000281915"/>
    </source>
</evidence>
<keyword evidence="7 14" id="KW-1133">Transmembrane helix</keyword>
<comment type="similarity">
    <text evidence="2 13">Belongs to the sodium:solute symporter (SSF) (TC 2.A.21) family.</text>
</comment>
<protein>
    <submittedName>
        <fullName evidence="15">Sodium:solute symporter family protein</fullName>
    </submittedName>
</protein>
<feature type="transmembrane region" description="Helical" evidence="14">
    <location>
        <begin position="274"/>
        <end position="297"/>
    </location>
</feature>
<evidence type="ECO:0000256" key="7">
    <source>
        <dbReference type="ARBA" id="ARBA00022989"/>
    </source>
</evidence>
<name>A0A3M8CRR2_9BACL</name>
<keyword evidence="9" id="KW-0406">Ion transport</keyword>
<dbReference type="PANTHER" id="PTHR48086">
    <property type="entry name" value="SODIUM/PROLINE SYMPORTER-RELATED"/>
    <property type="match status" value="1"/>
</dbReference>
<sequence length="500" mass="54557">MSPAITSTIILALFTFIVLAIGLFGWAKKLDNNASDFFVASRTLGFAALFFTYTATYHSASAFLGTGGFLYAHGMSYWAIGPYTQTLGGILLYLVGSRVWLLGKKYDFMTPGDLLDAFYQSKFLKVLTGIVLAAFVIPYIQLQLAGAGWITEFATLGAVPYVWGALISGIVVLIFVYLGGMRSVAWTDIFMGIFMFVAMVAGCWYLTDVLYGGPTQTWLTVAEKTPNQLLLPGDAGYFSLPMAFSWTVIITIGLSVAAPHVIMRMFSAGSIKVLKWVAVLSPLYLIWIYISYIWFGLGTKAVFPGIEFPDEILPRFLYEYTPLVFAAIVCAGGLAAVLSTANSQLHAASALITRDVYQTIKKDASDQRLVSVGRIAIVVIFLFSFYASIEKPPLLAMLIALATGGMAQLFPMLFGALFWPRATKAGALSGFVVGTAVMVWFTLGKIDLLDMMPGLWALLFNAVVFVVVSLCTRPQPAEVIRKFHGFLDSNEAKLLLKQSS</sequence>
<feature type="transmembrane region" description="Helical" evidence="14">
    <location>
        <begin position="395"/>
        <end position="418"/>
    </location>
</feature>
<gene>
    <name evidence="15" type="ORF">EDM58_11240</name>
</gene>
<feature type="transmembrane region" description="Helical" evidence="14">
    <location>
        <begin position="80"/>
        <end position="102"/>
    </location>
</feature>
<comment type="subcellular location">
    <subcellularLocation>
        <location evidence="1">Cell membrane</location>
        <topology evidence="1">Multi-pass membrane protein</topology>
    </subcellularLocation>
</comment>
<evidence type="ECO:0000256" key="12">
    <source>
        <dbReference type="ARBA" id="ARBA00033708"/>
    </source>
</evidence>
<evidence type="ECO:0000256" key="3">
    <source>
        <dbReference type="ARBA" id="ARBA00022448"/>
    </source>
</evidence>
<keyword evidence="4" id="KW-1003">Cell membrane</keyword>
<evidence type="ECO:0000256" key="2">
    <source>
        <dbReference type="ARBA" id="ARBA00006434"/>
    </source>
</evidence>
<dbReference type="Gene3D" id="1.20.1730.10">
    <property type="entry name" value="Sodium/glucose cotransporter"/>
    <property type="match status" value="1"/>
</dbReference>
<evidence type="ECO:0000256" key="8">
    <source>
        <dbReference type="ARBA" id="ARBA00023053"/>
    </source>
</evidence>
<feature type="transmembrane region" description="Helical" evidence="14">
    <location>
        <begin position="185"/>
        <end position="207"/>
    </location>
</feature>
<keyword evidence="6" id="KW-0769">Symport</keyword>
<keyword evidence="5 14" id="KW-0812">Transmembrane</keyword>
<comment type="caution">
    <text evidence="15">The sequence shown here is derived from an EMBL/GenBank/DDBJ whole genome shotgun (WGS) entry which is preliminary data.</text>
</comment>